<keyword evidence="1" id="KW-0732">Signal</keyword>
<sequence length="125" mass="13351">MVHSVMMMVPLLLGVMLGMVLAASVRRISVVNHVDAVARWLASPDLDNAALGDTHLLAAALMMTSRQAGRAIPRRLSRHRRTSLTVVPIGVTVVAGSSFTRAACNSRASIFARIHNALLTTISPN</sequence>
<accession>A0A195EUU1</accession>
<dbReference type="EMBL" id="KQ981958">
    <property type="protein sequence ID" value="KYN31921.1"/>
    <property type="molecule type" value="Genomic_DNA"/>
</dbReference>
<name>A0A195EUU1_9HYME</name>
<dbReference type="AlphaFoldDB" id="A0A195EUU1"/>
<keyword evidence="3" id="KW-1185">Reference proteome</keyword>
<evidence type="ECO:0000313" key="2">
    <source>
        <dbReference type="EMBL" id="KYN31921.1"/>
    </source>
</evidence>
<feature type="signal peptide" evidence="1">
    <location>
        <begin position="1"/>
        <end position="22"/>
    </location>
</feature>
<evidence type="ECO:0000256" key="1">
    <source>
        <dbReference type="SAM" id="SignalP"/>
    </source>
</evidence>
<gene>
    <name evidence="2" type="ORF">ALC56_13674</name>
</gene>
<dbReference type="Proteomes" id="UP000078541">
    <property type="component" value="Unassembled WGS sequence"/>
</dbReference>
<feature type="chain" id="PRO_5008270954" evidence="1">
    <location>
        <begin position="23"/>
        <end position="125"/>
    </location>
</feature>
<reference evidence="2 3" key="1">
    <citation type="submission" date="2016-03" db="EMBL/GenBank/DDBJ databases">
        <title>Trachymyrmex septentrionalis WGS genome.</title>
        <authorList>
            <person name="Nygaard S."/>
            <person name="Hu H."/>
            <person name="Boomsma J."/>
            <person name="Zhang G."/>
        </authorList>
    </citation>
    <scope>NUCLEOTIDE SEQUENCE [LARGE SCALE GENOMIC DNA]</scope>
    <source>
        <strain evidence="2">Tsep2-gDNA-1</strain>
        <tissue evidence="2">Whole body</tissue>
    </source>
</reference>
<proteinExistence type="predicted"/>
<evidence type="ECO:0000313" key="3">
    <source>
        <dbReference type="Proteomes" id="UP000078541"/>
    </source>
</evidence>
<organism evidence="2 3">
    <name type="scientific">Trachymyrmex septentrionalis</name>
    <dbReference type="NCBI Taxonomy" id="34720"/>
    <lineage>
        <taxon>Eukaryota</taxon>
        <taxon>Metazoa</taxon>
        <taxon>Ecdysozoa</taxon>
        <taxon>Arthropoda</taxon>
        <taxon>Hexapoda</taxon>
        <taxon>Insecta</taxon>
        <taxon>Pterygota</taxon>
        <taxon>Neoptera</taxon>
        <taxon>Endopterygota</taxon>
        <taxon>Hymenoptera</taxon>
        <taxon>Apocrita</taxon>
        <taxon>Aculeata</taxon>
        <taxon>Formicoidea</taxon>
        <taxon>Formicidae</taxon>
        <taxon>Myrmicinae</taxon>
        <taxon>Trachymyrmex</taxon>
    </lineage>
</organism>
<protein>
    <submittedName>
        <fullName evidence="2">Uncharacterized protein</fullName>
    </submittedName>
</protein>